<evidence type="ECO:0000256" key="6">
    <source>
        <dbReference type="ARBA" id="ARBA00022970"/>
    </source>
</evidence>
<evidence type="ECO:0000313" key="12">
    <source>
        <dbReference type="Proteomes" id="UP000504607"/>
    </source>
</evidence>
<feature type="domain" description="Amino acid transporter transmembrane" evidence="11">
    <location>
        <begin position="28"/>
        <end position="461"/>
    </location>
</feature>
<dbReference type="Pfam" id="PF01490">
    <property type="entry name" value="Aa_trans"/>
    <property type="match status" value="1"/>
</dbReference>
<dbReference type="GO" id="GO:0006865">
    <property type="term" value="P:amino acid transport"/>
    <property type="evidence" value="ECO:0007669"/>
    <property type="project" value="UniProtKB-KW"/>
</dbReference>
<dbReference type="GeneID" id="105061061"/>
<feature type="transmembrane region" description="Helical" evidence="10">
    <location>
        <begin position="31"/>
        <end position="54"/>
    </location>
</feature>
<evidence type="ECO:0000256" key="5">
    <source>
        <dbReference type="ARBA" id="ARBA00022847"/>
    </source>
</evidence>
<name>A0A6I9SHA4_ELAGV</name>
<proteinExistence type="inferred from homology"/>
<dbReference type="InParanoid" id="A0A6I9SHA4"/>
<evidence type="ECO:0000256" key="3">
    <source>
        <dbReference type="ARBA" id="ARBA00022475"/>
    </source>
</evidence>
<organism evidence="12 13">
    <name type="scientific">Elaeis guineensis var. tenera</name>
    <name type="common">Oil palm</name>
    <dbReference type="NCBI Taxonomy" id="51953"/>
    <lineage>
        <taxon>Eukaryota</taxon>
        <taxon>Viridiplantae</taxon>
        <taxon>Streptophyta</taxon>
        <taxon>Embryophyta</taxon>
        <taxon>Tracheophyta</taxon>
        <taxon>Spermatophyta</taxon>
        <taxon>Magnoliopsida</taxon>
        <taxon>Liliopsida</taxon>
        <taxon>Arecaceae</taxon>
        <taxon>Arecoideae</taxon>
        <taxon>Cocoseae</taxon>
        <taxon>Elaeidinae</taxon>
        <taxon>Elaeis</taxon>
    </lineage>
</organism>
<keyword evidence="3" id="KW-1003">Cell membrane</keyword>
<dbReference type="InterPro" id="IPR013057">
    <property type="entry name" value="AA_transpt_TM"/>
</dbReference>
<feature type="transmembrane region" description="Helical" evidence="10">
    <location>
        <begin position="401"/>
        <end position="419"/>
    </location>
</feature>
<evidence type="ECO:0000256" key="9">
    <source>
        <dbReference type="ARBA" id="ARBA00061463"/>
    </source>
</evidence>
<keyword evidence="5" id="KW-0769">Symport</keyword>
<evidence type="ECO:0000256" key="2">
    <source>
        <dbReference type="ARBA" id="ARBA00022448"/>
    </source>
</evidence>
<dbReference type="AlphaFoldDB" id="A0A6I9SHA4"/>
<dbReference type="KEGG" id="egu:105061061"/>
<keyword evidence="2" id="KW-0813">Transport</keyword>
<keyword evidence="7 10" id="KW-1133">Transmembrane helix</keyword>
<protein>
    <submittedName>
        <fullName evidence="13">Amino acid permease 6</fullName>
    </submittedName>
</protein>
<feature type="transmembrane region" description="Helical" evidence="10">
    <location>
        <begin position="440"/>
        <end position="461"/>
    </location>
</feature>
<evidence type="ECO:0000256" key="4">
    <source>
        <dbReference type="ARBA" id="ARBA00022692"/>
    </source>
</evidence>
<evidence type="ECO:0000313" key="13">
    <source>
        <dbReference type="RefSeq" id="XP_010943299.1"/>
    </source>
</evidence>
<accession>A0A6I9SHA4</accession>
<comment type="similarity">
    <text evidence="9">Belongs to the amino acid/polyamine transporter 2 family. Amino acid/auxin permease (AAAP) (TC 2.A.18.2) subfamily.</text>
</comment>
<dbReference type="OrthoDB" id="40134at2759"/>
<reference evidence="13" key="1">
    <citation type="submission" date="2025-08" db="UniProtKB">
        <authorList>
            <consortium name="RefSeq"/>
        </authorList>
    </citation>
    <scope>IDENTIFICATION</scope>
</reference>
<keyword evidence="6" id="KW-0029">Amino-acid transport</keyword>
<keyword evidence="8 10" id="KW-0472">Membrane</keyword>
<feature type="transmembrane region" description="Helical" evidence="10">
    <location>
        <begin position="276"/>
        <end position="295"/>
    </location>
</feature>
<dbReference type="GO" id="GO:0005886">
    <property type="term" value="C:plasma membrane"/>
    <property type="evidence" value="ECO:0007669"/>
    <property type="project" value="UniProtKB-SubCell"/>
</dbReference>
<evidence type="ECO:0000256" key="8">
    <source>
        <dbReference type="ARBA" id="ARBA00023136"/>
    </source>
</evidence>
<comment type="subcellular location">
    <subcellularLocation>
        <location evidence="1">Cell membrane</location>
    </subcellularLocation>
</comment>
<dbReference type="FunFam" id="1.20.1740.10:FF:000055">
    <property type="entry name" value="Amino acid permease 6"/>
    <property type="match status" value="1"/>
</dbReference>
<gene>
    <name evidence="13" type="primary">LOC105061061</name>
</gene>
<evidence type="ECO:0000256" key="7">
    <source>
        <dbReference type="ARBA" id="ARBA00022989"/>
    </source>
</evidence>
<evidence type="ECO:0000256" key="1">
    <source>
        <dbReference type="ARBA" id="ARBA00004236"/>
    </source>
</evidence>
<dbReference type="GO" id="GO:0015293">
    <property type="term" value="F:symporter activity"/>
    <property type="evidence" value="ECO:0007669"/>
    <property type="project" value="UniProtKB-KW"/>
</dbReference>
<evidence type="ECO:0000259" key="11">
    <source>
        <dbReference type="Pfam" id="PF01490"/>
    </source>
</evidence>
<dbReference type="FunCoup" id="A0A6I9SHA4">
    <property type="interactions" value="5"/>
</dbReference>
<feature type="transmembrane region" description="Helical" evidence="10">
    <location>
        <begin position="315"/>
        <end position="335"/>
    </location>
</feature>
<dbReference type="Proteomes" id="UP000504607">
    <property type="component" value="Chromosome 1"/>
</dbReference>
<feature type="transmembrane region" description="Helical" evidence="10">
    <location>
        <begin position="378"/>
        <end position="395"/>
    </location>
</feature>
<evidence type="ECO:0000256" key="10">
    <source>
        <dbReference type="SAM" id="Phobius"/>
    </source>
</evidence>
<dbReference type="PANTHER" id="PTHR48017">
    <property type="entry name" value="OS05G0424000 PROTEIN-RELATED"/>
    <property type="match status" value="1"/>
</dbReference>
<sequence>MEAGLGFEVAKGSEAMVDFDDDGRVKRTGTLLTASAHIITAVIGSGVLSLAWSVAQLGWVAGPTVLLAFSLITWFCARLLVDCYRSPNPTYGKRNYTYRDAVRSYLGGMNYKLCGVAQYANLVGAAIGYTITTAISMGAIKRSNCFHKHGHDAICEASNNKNMIIFASIQIILSQIPNFHKIWWLSILAAIMSFAYSSIGLGLSIAKIAEGIAARTTLTGVTVGVDVSASEKVWRAFQALGNIAFAFTYSNVLIEIEDTLKSDPPENQVMKKASNIGVSITTVFYMLCGVLGYAAFGNDAPGNFLTGFGFYEPFWLVDVGNICVAIHLIGAYQVFTQPVFQVVENWWHGRWSRRHLLTIEHVVSIPFLGDYPFSFFRLIWRILYVILTTVIAMIFPFFNDFVGLIGAVSYWPLTVYFPIEMFIAQAKIGRFSATWTWLKVLSFGCLLVALLGTCGSLQGLIHSVRGYKPFKSA</sequence>
<keyword evidence="12" id="KW-1185">Reference proteome</keyword>
<feature type="transmembrane region" description="Helical" evidence="10">
    <location>
        <begin position="182"/>
        <end position="206"/>
    </location>
</feature>
<keyword evidence="4 10" id="KW-0812">Transmembrane</keyword>
<dbReference type="RefSeq" id="XP_010943299.1">
    <property type="nucleotide sequence ID" value="XM_010944997.1"/>
</dbReference>
<feature type="transmembrane region" description="Helical" evidence="10">
    <location>
        <begin position="60"/>
        <end position="81"/>
    </location>
</feature>
<feature type="transmembrane region" description="Helical" evidence="10">
    <location>
        <begin position="119"/>
        <end position="140"/>
    </location>
</feature>